<protein>
    <recommendedName>
        <fullName evidence="1">PPM-type phosphatase domain-containing protein</fullName>
    </recommendedName>
</protein>
<dbReference type="InterPro" id="IPR036457">
    <property type="entry name" value="PPM-type-like_dom_sf"/>
</dbReference>
<evidence type="ECO:0000313" key="3">
    <source>
        <dbReference type="Proteomes" id="UP000215223"/>
    </source>
</evidence>
<dbReference type="Proteomes" id="UP000215223">
    <property type="component" value="Unassembled WGS sequence"/>
</dbReference>
<feature type="domain" description="PPM-type phosphatase" evidence="1">
    <location>
        <begin position="15"/>
        <end position="249"/>
    </location>
</feature>
<dbReference type="RefSeq" id="WP_093936949.1">
    <property type="nucleotide sequence ID" value="NZ_NMQT01000102.1"/>
</dbReference>
<dbReference type="AlphaFoldDB" id="A0A229RUD8"/>
<name>A0A229RUD8_9PSEU</name>
<dbReference type="SMART" id="SM00332">
    <property type="entry name" value="PP2Cc"/>
    <property type="match status" value="1"/>
</dbReference>
<evidence type="ECO:0000259" key="1">
    <source>
        <dbReference type="SMART" id="SM00332"/>
    </source>
</evidence>
<accession>A0A229RUD8</accession>
<organism evidence="2 3">
    <name type="scientific">Amycolatopsis thailandensis</name>
    <dbReference type="NCBI Taxonomy" id="589330"/>
    <lineage>
        <taxon>Bacteria</taxon>
        <taxon>Bacillati</taxon>
        <taxon>Actinomycetota</taxon>
        <taxon>Actinomycetes</taxon>
        <taxon>Pseudonocardiales</taxon>
        <taxon>Pseudonocardiaceae</taxon>
        <taxon>Amycolatopsis</taxon>
    </lineage>
</organism>
<gene>
    <name evidence="2" type="ORF">CFP71_28060</name>
</gene>
<keyword evidence="3" id="KW-1185">Reference proteome</keyword>
<dbReference type="EMBL" id="NMQT01000102">
    <property type="protein sequence ID" value="OXM50288.1"/>
    <property type="molecule type" value="Genomic_DNA"/>
</dbReference>
<dbReference type="SUPFAM" id="SSF81606">
    <property type="entry name" value="PP2C-like"/>
    <property type="match status" value="1"/>
</dbReference>
<dbReference type="OrthoDB" id="9801841at2"/>
<comment type="caution">
    <text evidence="2">The sequence shown here is derived from an EMBL/GenBank/DDBJ whole genome shotgun (WGS) entry which is preliminary data.</text>
</comment>
<dbReference type="InterPro" id="IPR001932">
    <property type="entry name" value="PPM-type_phosphatase-like_dom"/>
</dbReference>
<dbReference type="Gene3D" id="3.60.40.10">
    <property type="entry name" value="PPM-type phosphatase domain"/>
    <property type="match status" value="1"/>
</dbReference>
<proteinExistence type="predicted"/>
<evidence type="ECO:0000313" key="2">
    <source>
        <dbReference type="EMBL" id="OXM50288.1"/>
    </source>
</evidence>
<reference evidence="2 3" key="1">
    <citation type="submission" date="2017-07" db="EMBL/GenBank/DDBJ databases">
        <title>Amycolatopsis thailandensis Genome sequencing and assembly.</title>
        <authorList>
            <person name="Kaur N."/>
            <person name="Mayilraj S."/>
        </authorList>
    </citation>
    <scope>NUCLEOTIDE SEQUENCE [LARGE SCALE GENOMIC DNA]</scope>
    <source>
        <strain evidence="2 3">JCM 16380</strain>
    </source>
</reference>
<sequence length="252" mass="26030">MTSTTSTVRTWELLAPRVERGRTTTVATATRAGGGRTRNCDAAAVAHYATAGTVSAAVVDGKGTSAETAATMAVCAQAAARYAARYGALQGLLDAGRMIADPGQRFADVDGVAAVAVVRPGAPTTVVHVGRARAYTWDGAVLHRLTEDHTHGQQLRHQGHTEAQAAAQDHLQRVTLARSSVGTAPTVLTDDRLVLLTTDGVHDALTHDQMTALVRASHHDSAALADALVAAAARYTQDGQADDATVAVIALG</sequence>